<dbReference type="Pfam" id="PF22621">
    <property type="entry name" value="CurL-like_PKS_C"/>
    <property type="match status" value="1"/>
</dbReference>
<dbReference type="InterPro" id="IPR016035">
    <property type="entry name" value="Acyl_Trfase/lysoPLipase"/>
</dbReference>
<keyword evidence="4" id="KW-0663">Pyridoxal phosphate</keyword>
<evidence type="ECO:0000259" key="6">
    <source>
        <dbReference type="PROSITE" id="PS50075"/>
    </source>
</evidence>
<dbReference type="FunFam" id="3.30.300.30:FF:000010">
    <property type="entry name" value="Enterobactin synthetase component F"/>
    <property type="match status" value="1"/>
</dbReference>
<dbReference type="Gene3D" id="3.40.640.10">
    <property type="entry name" value="Type I PLP-dependent aspartate aminotransferase-like (Major domain)"/>
    <property type="match status" value="1"/>
</dbReference>
<dbReference type="Gene3D" id="3.40.47.10">
    <property type="match status" value="1"/>
</dbReference>
<dbReference type="Pfam" id="PF00501">
    <property type="entry name" value="AMP-binding"/>
    <property type="match status" value="1"/>
</dbReference>
<keyword evidence="3" id="KW-0808">Transferase</keyword>
<proteinExistence type="predicted"/>
<feature type="domain" description="Carrier" evidence="6">
    <location>
        <begin position="1514"/>
        <end position="1592"/>
    </location>
</feature>
<dbReference type="InterPro" id="IPR000873">
    <property type="entry name" value="AMP-dep_synth/lig_dom"/>
</dbReference>
<evidence type="ECO:0000256" key="2">
    <source>
        <dbReference type="ARBA" id="ARBA00022553"/>
    </source>
</evidence>
<feature type="region of interest" description="Disordered" evidence="5">
    <location>
        <begin position="2168"/>
        <end position="2209"/>
    </location>
</feature>
<dbReference type="SUPFAM" id="SSF52151">
    <property type="entry name" value="FabD/lysophospholipase-like"/>
    <property type="match status" value="1"/>
</dbReference>
<dbReference type="OrthoDB" id="9778690at2"/>
<dbReference type="Gene3D" id="3.30.300.30">
    <property type="match status" value="1"/>
</dbReference>
<dbReference type="InterPro" id="IPR009081">
    <property type="entry name" value="PP-bd_ACP"/>
</dbReference>
<dbReference type="InterPro" id="IPR015422">
    <property type="entry name" value="PyrdxlP-dep_Trfase_small"/>
</dbReference>
<dbReference type="InterPro" id="IPR020806">
    <property type="entry name" value="PKS_PP-bd"/>
</dbReference>
<dbReference type="SMART" id="SM00823">
    <property type="entry name" value="PKS_PP"/>
    <property type="match status" value="2"/>
</dbReference>
<dbReference type="SUPFAM" id="SSF56801">
    <property type="entry name" value="Acetyl-CoA synthetase-like"/>
    <property type="match status" value="1"/>
</dbReference>
<dbReference type="SMART" id="SM00827">
    <property type="entry name" value="PKS_AT"/>
    <property type="match status" value="1"/>
</dbReference>
<evidence type="ECO:0000256" key="4">
    <source>
        <dbReference type="ARBA" id="ARBA00022898"/>
    </source>
</evidence>
<dbReference type="CDD" id="cd00833">
    <property type="entry name" value="PKS"/>
    <property type="match status" value="1"/>
</dbReference>
<dbReference type="InterPro" id="IPR020841">
    <property type="entry name" value="PKS_Beta-ketoAc_synthase_dom"/>
</dbReference>
<gene>
    <name evidence="8" type="ORF">HYN43_011425</name>
</gene>
<dbReference type="InterPro" id="IPR042099">
    <property type="entry name" value="ANL_N_sf"/>
</dbReference>
<dbReference type="GO" id="GO:0030170">
    <property type="term" value="F:pyridoxal phosphate binding"/>
    <property type="evidence" value="ECO:0007669"/>
    <property type="project" value="InterPro"/>
</dbReference>
<keyword evidence="1" id="KW-0596">Phosphopantetheine</keyword>
<organism evidence="8 9">
    <name type="scientific">Mucilaginibacter celer</name>
    <dbReference type="NCBI Taxonomy" id="2305508"/>
    <lineage>
        <taxon>Bacteria</taxon>
        <taxon>Pseudomonadati</taxon>
        <taxon>Bacteroidota</taxon>
        <taxon>Sphingobacteriia</taxon>
        <taxon>Sphingobacteriales</taxon>
        <taxon>Sphingobacteriaceae</taxon>
        <taxon>Mucilaginibacter</taxon>
    </lineage>
</organism>
<dbReference type="InterPro" id="IPR018201">
    <property type="entry name" value="Ketoacyl_synth_AS"/>
</dbReference>
<dbReference type="PANTHER" id="PTHR43775">
    <property type="entry name" value="FATTY ACID SYNTHASE"/>
    <property type="match status" value="1"/>
</dbReference>
<sequence length="2223" mass="241544">MNIEPGTIIANGESATPYVYDLFDQQRIKLPDAVAVVHKGGQLTYNELYYKADNLASAILAAYPTDQIIGVSATRGIETIVGVLAILKAGKGYLPLDPEYPKDRLETIINDSGIKVCLASSASKHLFDGLPVTILPSDIIHDVAAKSISADWQPDIAYVLYTSGSTGTPKGVSMGNAALVNLLYWQQENSISAPGVNTLQFAPLTFDVSFQEIFATLGTGGTLFLVDEELRIDPVKLLQFIDENSIHRIFLPFVVLQYLTEAATANNHIPASLKEVMTAGEQLKITPQVASFFKALPGAVLYNQYGPTETHVITQLKLDGDASLWPGLPSIGIVISNTEIILLDENLQRVADGETGELCASGICLANGYLNKPELTAEKFIDWTENGKTIRIYHTGDLARYLPDGNIEYLGRRDTQVKIRGNRVEIGEIEVLISQLDNIKQAVVTAPEDAAGQKRLVAYMVASGDDENTEAVRKNLEEHLPDYMLPSAYVWLKELPKTTSGKVDRKALPKPDIKRPELDVLYKAPSTQTEKNIAAVLIDLLQFDKVGVNDNFFQLGGNSLLALKTVAVLKQRFGYEVAITKLYQYPTIAGIANLISGADKQTFTSTKKIKAADHNSDVAIIGMAGRFPGADTIEQFWQLLAEGREGTSFFSEEELDKYVPLGEKTNPAYVKARGIINGAEEFDAAFFGFTPRMAELMDPQQRVFLELAWEVLEKTGYLPQKHNGSVGVFAGCGYNTYYNNNVLTNPAIVESTGHFQVRTLNEKDYIATRTAYQLNLKGPAVAVYSACSTSLLAITQAVSSIRSGQCDVALAGAASITSPIKSGHIYEEGSIMSIDGHCRPFDAEASGTVFSDGAGVVLLKSLEDAERDGDTIYAVIKGIGVNNDGAEKGSFGGPNAQGQAGAIAMAIADADIDPSTINYVEAHGTGTPIGDPIEIEGLNLAFGRQDKKQYCAIGSVKSNLGHLTAASGVAGLIKTVLGMQHGKIPASLFFKQINPNIDIAGSPFFVNAQLSDWNSETKRAGISSFGVGGTNVHIIVDEYKKPVGEQAGIDKPLKLISWSAKTESSLTNYAKKLVGFIGNNKDIDINDVAYTLQTTRPGFSYRRFVVASDADELLSKLNSPETDPSATKRLLDIPAEVVFMFPGQGSQYADMGHDLYQPEPVFADAVNECVSLLQNTVHAGLLDIIFPNTADAQSAEKIKNTFYTQPALFILEYAMAKLWMSKGIQPSVLMGHSIGEFVAAHLAGVFSLKDALLLISERARLVSSAAPGQMLSVRVAEGKLKEILPATLSIAAVNSRKLCVVAGPENEITAFTNLLTEKGIPARLLLTSHAFHSLMMDDVVEPFKAVVQSVKLNPPLKPVVSTVTGTWLSEAEATDPDYWAQHLRKTVRFAAALDTVLANEGRLLLESGPGNILATLARQHTAGKTIPVISGFEKSETLSEYHSLLKALGQLWLNGIEADWKATYLGQNRKRIDIPTYAFDHKRCWLEPAVTINMVPETLTQQQTETTTTQIIPMRKDILIDKLKEVFEDAAGIEIDMAATGLSFIEIGFDSLSLTQIATNLKKIFSVPITFRKLFEEYNSLELLAAYLDTQLPADAFQPQVAPSVNPAFQHQQNPVPAPTANSFPASHASQFTGGQSSNDIAISLISQQLQLLASQLTLIQGNSAAPVAASAPQTFNAPAPAATPAKSLLSLVADFTPEEQVELKKPFGATARIEKQVQGLNDKQQAFLKDLTEKYNAKTKGSKVQTQMDRPYMADPRVVSGFRPLTKEVVYPLIVNRSKGSRVWDIDGNEYIDALNGFGSNFLGYQTEILKQAVLDQVEKGYEIGPQHELAGEVAKLICEFTNFDRAALCNTGSEAVLGAMRIARTVTGRSIIVAFNGSYHGINDEVIVRGTKKLKTVPAAPGIMPEVVQNMLILDYGTEESLRIIAERAHEIAAVLVEPVQSRRPDFRPVEFLKRVREITRQSETVLIFDEVITGFRMHPGGAQAIFGIKADLGTYGKVIGGGMPIGAIAGISKYMDALDGGTWQYGDDSSPQAGVTYFAGTFVRHPLALATGKASLLYMKEQGPALQERLNNMTLRLADALNAICEKEGLPLHIPSFGSLWKIKFDYELAYGELLFTLMRLKGIHIWDLFPCFITAAHTDEDIDQIISKFSESVYELIEAGIMPTNKPEPVESEPKKNGLPAEPPVPGAKLGRDKDGNPGWFISDEENPGKYLQVKISSN</sequence>
<dbReference type="KEGG" id="muh:HYN43_011425"/>
<dbReference type="NCBIfam" id="TIGR01733">
    <property type="entry name" value="AA-adenyl-dom"/>
    <property type="match status" value="1"/>
</dbReference>
<dbReference type="Pfam" id="PF00698">
    <property type="entry name" value="Acyl_transf_1"/>
    <property type="match status" value="1"/>
</dbReference>
<dbReference type="InterPro" id="IPR001227">
    <property type="entry name" value="Ac_transferase_dom_sf"/>
</dbReference>
<dbReference type="Gene3D" id="3.30.70.250">
    <property type="entry name" value="Malonyl-CoA ACP transacylase, ACP-binding"/>
    <property type="match status" value="1"/>
</dbReference>
<dbReference type="InterPro" id="IPR036736">
    <property type="entry name" value="ACP-like_sf"/>
</dbReference>
<dbReference type="InterPro" id="IPR014030">
    <property type="entry name" value="Ketoacyl_synth_N"/>
</dbReference>
<dbReference type="InterPro" id="IPR014043">
    <property type="entry name" value="Acyl_transferase_dom"/>
</dbReference>
<dbReference type="Gene3D" id="3.40.50.12780">
    <property type="entry name" value="N-terminal domain of ligase-like"/>
    <property type="match status" value="1"/>
</dbReference>
<accession>A0A494VPS1</accession>
<reference evidence="8 9" key="1">
    <citation type="submission" date="2018-10" db="EMBL/GenBank/DDBJ databases">
        <title>Genome sequencing of Mucilaginibacter sp. HYN0043.</title>
        <authorList>
            <person name="Kim M."/>
            <person name="Yi H."/>
        </authorList>
    </citation>
    <scope>NUCLEOTIDE SEQUENCE [LARGE SCALE GENOMIC DNA]</scope>
    <source>
        <strain evidence="8 9">HYN0043</strain>
    </source>
</reference>
<dbReference type="GO" id="GO:0008483">
    <property type="term" value="F:transaminase activity"/>
    <property type="evidence" value="ECO:0007669"/>
    <property type="project" value="InterPro"/>
</dbReference>
<dbReference type="Gene3D" id="3.90.1150.10">
    <property type="entry name" value="Aspartate Aminotransferase, domain 1"/>
    <property type="match status" value="1"/>
</dbReference>
<dbReference type="GO" id="GO:0004315">
    <property type="term" value="F:3-oxoacyl-[acyl-carrier-protein] synthase activity"/>
    <property type="evidence" value="ECO:0007669"/>
    <property type="project" value="InterPro"/>
</dbReference>
<evidence type="ECO:0000313" key="8">
    <source>
        <dbReference type="EMBL" id="AYL95861.1"/>
    </source>
</evidence>
<evidence type="ECO:0000256" key="1">
    <source>
        <dbReference type="ARBA" id="ARBA00022450"/>
    </source>
</evidence>
<dbReference type="InterPro" id="IPR006162">
    <property type="entry name" value="Ppantetheine_attach_site"/>
</dbReference>
<dbReference type="SUPFAM" id="SSF47336">
    <property type="entry name" value="ACP-like"/>
    <property type="match status" value="2"/>
</dbReference>
<dbReference type="SMART" id="SM00825">
    <property type="entry name" value="PKS_KS"/>
    <property type="match status" value="1"/>
</dbReference>
<dbReference type="PANTHER" id="PTHR43775:SF51">
    <property type="entry name" value="INACTIVE PHENOLPHTHIOCEROL SYNTHESIS POLYKETIDE SYNTHASE TYPE I PKS1-RELATED"/>
    <property type="match status" value="1"/>
</dbReference>
<dbReference type="Proteomes" id="UP000270046">
    <property type="component" value="Chromosome"/>
</dbReference>
<dbReference type="InterPro" id="IPR014031">
    <property type="entry name" value="Ketoacyl_synth_C"/>
</dbReference>
<dbReference type="InterPro" id="IPR005814">
    <property type="entry name" value="Aminotrans_3"/>
</dbReference>
<evidence type="ECO:0000259" key="7">
    <source>
        <dbReference type="PROSITE" id="PS52004"/>
    </source>
</evidence>
<dbReference type="PROSITE" id="PS50075">
    <property type="entry name" value="CARRIER"/>
    <property type="match status" value="2"/>
</dbReference>
<evidence type="ECO:0000256" key="5">
    <source>
        <dbReference type="SAM" id="MobiDB-lite"/>
    </source>
</evidence>
<dbReference type="InterPro" id="IPR050091">
    <property type="entry name" value="PKS_NRPS_Biosynth_Enz"/>
</dbReference>
<dbReference type="Pfam" id="PF02801">
    <property type="entry name" value="Ketoacyl-synt_C"/>
    <property type="match status" value="1"/>
</dbReference>
<keyword evidence="9" id="KW-1185">Reference proteome</keyword>
<dbReference type="InterPro" id="IPR025110">
    <property type="entry name" value="AMP-bd_C"/>
</dbReference>
<dbReference type="Pfam" id="PF00109">
    <property type="entry name" value="ketoacyl-synt"/>
    <property type="match status" value="1"/>
</dbReference>
<dbReference type="InterPro" id="IPR016036">
    <property type="entry name" value="Malonyl_transacylase_ACP-bd"/>
</dbReference>
<dbReference type="InterPro" id="IPR020845">
    <property type="entry name" value="AMP-binding_CS"/>
</dbReference>
<dbReference type="PROSITE" id="PS00606">
    <property type="entry name" value="KS3_1"/>
    <property type="match status" value="1"/>
</dbReference>
<feature type="domain" description="Carrier" evidence="6">
    <location>
        <begin position="524"/>
        <end position="599"/>
    </location>
</feature>
<dbReference type="PROSITE" id="PS00012">
    <property type="entry name" value="PHOSPHOPANTETHEINE"/>
    <property type="match status" value="1"/>
</dbReference>
<dbReference type="SUPFAM" id="SSF53383">
    <property type="entry name" value="PLP-dependent transferases"/>
    <property type="match status" value="1"/>
</dbReference>
<dbReference type="GO" id="GO:0006633">
    <property type="term" value="P:fatty acid biosynthetic process"/>
    <property type="evidence" value="ECO:0007669"/>
    <property type="project" value="InterPro"/>
</dbReference>
<dbReference type="InterPro" id="IPR010071">
    <property type="entry name" value="AA_adenyl_dom"/>
</dbReference>
<feature type="domain" description="Ketosynthase family 3 (KS3)" evidence="7">
    <location>
        <begin position="615"/>
        <end position="1038"/>
    </location>
</feature>
<dbReference type="InterPro" id="IPR016039">
    <property type="entry name" value="Thiolase-like"/>
</dbReference>
<dbReference type="PROSITE" id="PS00455">
    <property type="entry name" value="AMP_BINDING"/>
    <property type="match status" value="1"/>
</dbReference>
<evidence type="ECO:0000256" key="3">
    <source>
        <dbReference type="ARBA" id="ARBA00022679"/>
    </source>
</evidence>
<dbReference type="EMBL" id="CP032869">
    <property type="protein sequence ID" value="AYL95861.1"/>
    <property type="molecule type" value="Genomic_DNA"/>
</dbReference>
<protein>
    <submittedName>
        <fullName evidence="8">Amino acid adenylation domain-containing protein</fullName>
    </submittedName>
</protein>
<dbReference type="GO" id="GO:0044550">
    <property type="term" value="P:secondary metabolite biosynthetic process"/>
    <property type="evidence" value="ECO:0007669"/>
    <property type="project" value="UniProtKB-ARBA"/>
</dbReference>
<keyword evidence="2" id="KW-0597">Phosphoprotein</keyword>
<dbReference type="SUPFAM" id="SSF53901">
    <property type="entry name" value="Thiolase-like"/>
    <property type="match status" value="1"/>
</dbReference>
<feature type="region of interest" description="Disordered" evidence="5">
    <location>
        <begin position="1607"/>
        <end position="1632"/>
    </location>
</feature>
<dbReference type="Gene3D" id="1.10.1200.10">
    <property type="entry name" value="ACP-like"/>
    <property type="match status" value="2"/>
</dbReference>
<dbReference type="Pfam" id="PF00202">
    <property type="entry name" value="Aminotran_3"/>
    <property type="match status" value="1"/>
</dbReference>
<dbReference type="PROSITE" id="PS52004">
    <property type="entry name" value="KS3_2"/>
    <property type="match status" value="1"/>
</dbReference>
<dbReference type="GO" id="GO:0031177">
    <property type="term" value="F:phosphopantetheine binding"/>
    <property type="evidence" value="ECO:0007669"/>
    <property type="project" value="InterPro"/>
</dbReference>
<evidence type="ECO:0000313" key="9">
    <source>
        <dbReference type="Proteomes" id="UP000270046"/>
    </source>
</evidence>
<dbReference type="GO" id="GO:0004312">
    <property type="term" value="F:fatty acid synthase activity"/>
    <property type="evidence" value="ECO:0007669"/>
    <property type="project" value="TreeGrafter"/>
</dbReference>
<dbReference type="RefSeq" id="WP_119409471.1">
    <property type="nucleotide sequence ID" value="NZ_CP032869.1"/>
</dbReference>
<dbReference type="InterPro" id="IPR015421">
    <property type="entry name" value="PyrdxlP-dep_Trfase_major"/>
</dbReference>
<dbReference type="Gene3D" id="3.30.70.3290">
    <property type="match status" value="1"/>
</dbReference>
<dbReference type="Pfam" id="PF13193">
    <property type="entry name" value="AMP-binding_C"/>
    <property type="match status" value="1"/>
</dbReference>
<dbReference type="Pfam" id="PF00550">
    <property type="entry name" value="PP-binding"/>
    <property type="match status" value="2"/>
</dbReference>
<dbReference type="InterPro" id="IPR045851">
    <property type="entry name" value="AMP-bd_C_sf"/>
</dbReference>
<dbReference type="SUPFAM" id="SSF55048">
    <property type="entry name" value="Probable ACP-binding domain of malonyl-CoA ACP transacylase"/>
    <property type="match status" value="1"/>
</dbReference>
<name>A0A494VPS1_9SPHI</name>
<dbReference type="InterPro" id="IPR015424">
    <property type="entry name" value="PyrdxlP-dep_Trfase"/>
</dbReference>
<dbReference type="CDD" id="cd00610">
    <property type="entry name" value="OAT_like"/>
    <property type="match status" value="1"/>
</dbReference>
<dbReference type="Gene3D" id="3.40.366.10">
    <property type="entry name" value="Malonyl-Coenzyme A Acyl Carrier Protein, domain 2"/>
    <property type="match status" value="1"/>
</dbReference>